<reference evidence="2" key="1">
    <citation type="journal article" date="2023" name="Mol. Phylogenet. Evol.">
        <title>Genome-scale phylogeny and comparative genomics of the fungal order Sordariales.</title>
        <authorList>
            <person name="Hensen N."/>
            <person name="Bonometti L."/>
            <person name="Westerberg I."/>
            <person name="Brannstrom I.O."/>
            <person name="Guillou S."/>
            <person name="Cros-Aarteil S."/>
            <person name="Calhoun S."/>
            <person name="Haridas S."/>
            <person name="Kuo A."/>
            <person name="Mondo S."/>
            <person name="Pangilinan J."/>
            <person name="Riley R."/>
            <person name="LaButti K."/>
            <person name="Andreopoulos B."/>
            <person name="Lipzen A."/>
            <person name="Chen C."/>
            <person name="Yan M."/>
            <person name="Daum C."/>
            <person name="Ng V."/>
            <person name="Clum A."/>
            <person name="Steindorff A."/>
            <person name="Ohm R.A."/>
            <person name="Martin F."/>
            <person name="Silar P."/>
            <person name="Natvig D.O."/>
            <person name="Lalanne C."/>
            <person name="Gautier V."/>
            <person name="Ament-Velasquez S.L."/>
            <person name="Kruys A."/>
            <person name="Hutchinson M.I."/>
            <person name="Powell A.J."/>
            <person name="Barry K."/>
            <person name="Miller A.N."/>
            <person name="Grigoriev I.V."/>
            <person name="Debuchy R."/>
            <person name="Gladieux P."/>
            <person name="Hiltunen Thoren M."/>
            <person name="Johannesson H."/>
        </authorList>
    </citation>
    <scope>NUCLEOTIDE SEQUENCE</scope>
    <source>
        <strain evidence="2">PSN293</strain>
    </source>
</reference>
<sequence length="54" mass="5482">MKFTIAIISLLAGIAIATPAAAPAAEANVLDARGFDCRKCGCSSAEACTFDCCQ</sequence>
<evidence type="ECO:0000256" key="1">
    <source>
        <dbReference type="SAM" id="SignalP"/>
    </source>
</evidence>
<proteinExistence type="predicted"/>
<dbReference type="Proteomes" id="UP001301769">
    <property type="component" value="Unassembled WGS sequence"/>
</dbReference>
<gene>
    <name evidence="2" type="ORF">QBC37DRAFT_372168</name>
</gene>
<keyword evidence="1" id="KW-0732">Signal</keyword>
<feature type="signal peptide" evidence="1">
    <location>
        <begin position="1"/>
        <end position="17"/>
    </location>
</feature>
<feature type="chain" id="PRO_5043032479" evidence="1">
    <location>
        <begin position="18"/>
        <end position="54"/>
    </location>
</feature>
<keyword evidence="3" id="KW-1185">Reference proteome</keyword>
<dbReference type="EMBL" id="MU858082">
    <property type="protein sequence ID" value="KAK4215215.1"/>
    <property type="molecule type" value="Genomic_DNA"/>
</dbReference>
<comment type="caution">
    <text evidence="2">The sequence shown here is derived from an EMBL/GenBank/DDBJ whole genome shotgun (WGS) entry which is preliminary data.</text>
</comment>
<accession>A0AAN7BBT6</accession>
<organism evidence="2 3">
    <name type="scientific">Rhypophila decipiens</name>
    <dbReference type="NCBI Taxonomy" id="261697"/>
    <lineage>
        <taxon>Eukaryota</taxon>
        <taxon>Fungi</taxon>
        <taxon>Dikarya</taxon>
        <taxon>Ascomycota</taxon>
        <taxon>Pezizomycotina</taxon>
        <taxon>Sordariomycetes</taxon>
        <taxon>Sordariomycetidae</taxon>
        <taxon>Sordariales</taxon>
        <taxon>Naviculisporaceae</taxon>
        <taxon>Rhypophila</taxon>
    </lineage>
</organism>
<evidence type="ECO:0000313" key="2">
    <source>
        <dbReference type="EMBL" id="KAK4215215.1"/>
    </source>
</evidence>
<dbReference type="AlphaFoldDB" id="A0AAN7BBT6"/>
<reference evidence="2" key="2">
    <citation type="submission" date="2023-05" db="EMBL/GenBank/DDBJ databases">
        <authorList>
            <consortium name="Lawrence Berkeley National Laboratory"/>
            <person name="Steindorff A."/>
            <person name="Hensen N."/>
            <person name="Bonometti L."/>
            <person name="Westerberg I."/>
            <person name="Brannstrom I.O."/>
            <person name="Guillou S."/>
            <person name="Cros-Aarteil S."/>
            <person name="Calhoun S."/>
            <person name="Haridas S."/>
            <person name="Kuo A."/>
            <person name="Mondo S."/>
            <person name="Pangilinan J."/>
            <person name="Riley R."/>
            <person name="Labutti K."/>
            <person name="Andreopoulos B."/>
            <person name="Lipzen A."/>
            <person name="Chen C."/>
            <person name="Yanf M."/>
            <person name="Daum C."/>
            <person name="Ng V."/>
            <person name="Clum A."/>
            <person name="Ohm R."/>
            <person name="Martin F."/>
            <person name="Silar P."/>
            <person name="Natvig D."/>
            <person name="Lalanne C."/>
            <person name="Gautier V."/>
            <person name="Ament-Velasquez S.L."/>
            <person name="Kruys A."/>
            <person name="Hutchinson M.I."/>
            <person name="Powell A.J."/>
            <person name="Barry K."/>
            <person name="Miller A.N."/>
            <person name="Grigoriev I.V."/>
            <person name="Debuchy R."/>
            <person name="Gladieux P."/>
            <person name="Thoren M.H."/>
            <person name="Johannesson H."/>
        </authorList>
    </citation>
    <scope>NUCLEOTIDE SEQUENCE</scope>
    <source>
        <strain evidence="2">PSN293</strain>
    </source>
</reference>
<evidence type="ECO:0000313" key="3">
    <source>
        <dbReference type="Proteomes" id="UP001301769"/>
    </source>
</evidence>
<protein>
    <submittedName>
        <fullName evidence="2">Uncharacterized protein</fullName>
    </submittedName>
</protein>
<name>A0AAN7BBT6_9PEZI</name>